<dbReference type="RefSeq" id="WP_132310334.1">
    <property type="nucleotide sequence ID" value="NZ_SMAR01000009.1"/>
</dbReference>
<dbReference type="PROSITE" id="PS00211">
    <property type="entry name" value="ABC_TRANSPORTER_1"/>
    <property type="match status" value="1"/>
</dbReference>
<keyword evidence="8" id="KW-0472">Membrane</keyword>
<dbReference type="GO" id="GO:0015418">
    <property type="term" value="F:ABC-type quaternary ammonium compound transporting activity"/>
    <property type="evidence" value="ECO:0007669"/>
    <property type="project" value="UniProtKB-EC"/>
</dbReference>
<dbReference type="Proteomes" id="UP000295097">
    <property type="component" value="Unassembled WGS sequence"/>
</dbReference>
<dbReference type="InterPro" id="IPR027417">
    <property type="entry name" value="P-loop_NTPase"/>
</dbReference>
<feature type="compositionally biased region" description="Acidic residues" evidence="9">
    <location>
        <begin position="386"/>
        <end position="400"/>
    </location>
</feature>
<dbReference type="InterPro" id="IPR003439">
    <property type="entry name" value="ABC_transporter-like_ATP-bd"/>
</dbReference>
<dbReference type="CDD" id="cd02205">
    <property type="entry name" value="CBS_pair_SF"/>
    <property type="match status" value="1"/>
</dbReference>
<dbReference type="InterPro" id="IPR017871">
    <property type="entry name" value="ABC_transporter-like_CS"/>
</dbReference>
<evidence type="ECO:0000256" key="3">
    <source>
        <dbReference type="ARBA" id="ARBA00022741"/>
    </source>
</evidence>
<dbReference type="EMBL" id="SMAR01000009">
    <property type="protein sequence ID" value="TCT40314.1"/>
    <property type="molecule type" value="Genomic_DNA"/>
</dbReference>
<organism evidence="11 12">
    <name type="scientific">Martelella mediterranea</name>
    <dbReference type="NCBI Taxonomy" id="293089"/>
    <lineage>
        <taxon>Bacteria</taxon>
        <taxon>Pseudomonadati</taxon>
        <taxon>Pseudomonadota</taxon>
        <taxon>Alphaproteobacteria</taxon>
        <taxon>Hyphomicrobiales</taxon>
        <taxon>Aurantimonadaceae</taxon>
        <taxon>Martelella</taxon>
    </lineage>
</organism>
<evidence type="ECO:0000256" key="6">
    <source>
        <dbReference type="ARBA" id="ARBA00051811"/>
    </source>
</evidence>
<dbReference type="SUPFAM" id="SSF54631">
    <property type="entry name" value="CBS-domain pair"/>
    <property type="match status" value="1"/>
</dbReference>
<comment type="catalytic activity">
    <reaction evidence="6">
        <text>a quaternary ammonium(out) + ATP + H2O = a quaternary ammonium(in) + ADP + phosphate + H(+)</text>
        <dbReference type="Rhea" id="RHEA:11036"/>
        <dbReference type="ChEBI" id="CHEBI:15377"/>
        <dbReference type="ChEBI" id="CHEBI:15378"/>
        <dbReference type="ChEBI" id="CHEBI:30616"/>
        <dbReference type="ChEBI" id="CHEBI:35267"/>
        <dbReference type="ChEBI" id="CHEBI:43474"/>
        <dbReference type="ChEBI" id="CHEBI:456216"/>
        <dbReference type="EC" id="7.6.2.9"/>
    </reaction>
    <physiologicalReaction direction="left-to-right" evidence="6">
        <dbReference type="Rhea" id="RHEA:11037"/>
    </physiologicalReaction>
</comment>
<evidence type="ECO:0000256" key="2">
    <source>
        <dbReference type="ARBA" id="ARBA00022448"/>
    </source>
</evidence>
<comment type="subunit">
    <text evidence="8">The complex is probably composed of two ATP-binding proteins, two transmembrane proteins and a solute-binding protein.</text>
</comment>
<dbReference type="AlphaFoldDB" id="A0A4R3P1P6"/>
<dbReference type="GO" id="GO:0005524">
    <property type="term" value="F:ATP binding"/>
    <property type="evidence" value="ECO:0007669"/>
    <property type="project" value="UniProtKB-UniRule"/>
</dbReference>
<dbReference type="NCBIfam" id="TIGR01186">
    <property type="entry name" value="proV"/>
    <property type="match status" value="1"/>
</dbReference>
<dbReference type="InterPro" id="IPR046342">
    <property type="entry name" value="CBS_dom_sf"/>
</dbReference>
<sequence>MTVKLIAKNVSKLFNDESGEGAKRLAAGESKEDIFKATGVTVGINDVSFEVNEGEIFVIMGLSGSGKSTLVRTLNGLIPPSGGQIMIDDVDVASCDKDTLKNVRRQKITMVFQHFALFPHKTIIDNVAFGLKLKGMGKEERHKLAMESLAKVGLDTYANSYPSQLSGGMQQRVGLARGLANDPEILLMDEPFGALDPLIRREMQDELMVLQKELKKTIIFITHDLNEAMILGDRIAIMKDGAFVQVGTAQEIVSEPADDYVRAFVSDIDRSRVFKVSDISEDAAWVKVDATTRDALQVMDRAKSDLAYVVERGVPVGLLMRSVALERDRSTPVRDVMLAEPPTVAEEAYLNEVYGAAQSGVPVAVTDDDGKLVGVVSQEAIFEQLASDEEPAEDTNESGADDEKKQPAADKQASE</sequence>
<dbReference type="OrthoDB" id="9802264at2"/>
<dbReference type="EC" id="7.6.2.9" evidence="8"/>
<dbReference type="InterPro" id="IPR000644">
    <property type="entry name" value="CBS_dom"/>
</dbReference>
<dbReference type="GO" id="GO:0006970">
    <property type="term" value="P:response to osmotic stress"/>
    <property type="evidence" value="ECO:0007669"/>
    <property type="project" value="UniProtKB-ARBA"/>
</dbReference>
<evidence type="ECO:0000259" key="10">
    <source>
        <dbReference type="PROSITE" id="PS50893"/>
    </source>
</evidence>
<accession>A0A4R3P1P6</accession>
<evidence type="ECO:0000256" key="7">
    <source>
        <dbReference type="ARBA" id="ARBA00061968"/>
    </source>
</evidence>
<dbReference type="GO" id="GO:0005886">
    <property type="term" value="C:plasma membrane"/>
    <property type="evidence" value="ECO:0007669"/>
    <property type="project" value="UniProtKB-SubCell"/>
</dbReference>
<dbReference type="SUPFAM" id="SSF52540">
    <property type="entry name" value="P-loop containing nucleoside triphosphate hydrolases"/>
    <property type="match status" value="1"/>
</dbReference>
<gene>
    <name evidence="11" type="ORF">EDC90_100936</name>
</gene>
<feature type="domain" description="ABC transporter" evidence="10">
    <location>
        <begin position="29"/>
        <end position="265"/>
    </location>
</feature>
<keyword evidence="8" id="KW-0997">Cell inner membrane</keyword>
<comment type="subunit">
    <text evidence="7">The complex is probably composed of two ATP-binding proteins (TmoW), two transmembrane proteins (TmoV) and a solute-binding protein (TmoX).</text>
</comment>
<evidence type="ECO:0000313" key="12">
    <source>
        <dbReference type="Proteomes" id="UP000295097"/>
    </source>
</evidence>
<reference evidence="11 12" key="1">
    <citation type="submission" date="2019-03" db="EMBL/GenBank/DDBJ databases">
        <title>Freshwater and sediment microbial communities from various areas in North America, analyzing microbe dynamics in response to fracking.</title>
        <authorList>
            <person name="Lamendella R."/>
        </authorList>
    </citation>
    <scope>NUCLEOTIDE SEQUENCE [LARGE SCALE GENOMIC DNA]</scope>
    <source>
        <strain evidence="11 12">175.2</strain>
    </source>
</reference>
<evidence type="ECO:0000256" key="4">
    <source>
        <dbReference type="ARBA" id="ARBA00022840"/>
    </source>
</evidence>
<dbReference type="GO" id="GO:0016887">
    <property type="term" value="F:ATP hydrolysis activity"/>
    <property type="evidence" value="ECO:0007669"/>
    <property type="project" value="UniProtKB-UniRule"/>
</dbReference>
<dbReference type="PANTHER" id="PTHR43869">
    <property type="entry name" value="GLYCINE BETAINE/PROLINE BETAINE TRANSPORT SYSTEM ATP-BINDING PROTEIN PROV"/>
    <property type="match status" value="1"/>
</dbReference>
<dbReference type="GO" id="GO:0031460">
    <property type="term" value="P:glycine betaine transport"/>
    <property type="evidence" value="ECO:0007669"/>
    <property type="project" value="InterPro"/>
</dbReference>
<evidence type="ECO:0000313" key="11">
    <source>
        <dbReference type="EMBL" id="TCT40314.1"/>
    </source>
</evidence>
<keyword evidence="12" id="KW-1185">Reference proteome</keyword>
<comment type="similarity">
    <text evidence="1 8">Belongs to the ABC transporter superfamily.</text>
</comment>
<keyword evidence="4 8" id="KW-0067">ATP-binding</keyword>
<evidence type="ECO:0000256" key="1">
    <source>
        <dbReference type="ARBA" id="ARBA00005417"/>
    </source>
</evidence>
<proteinExistence type="inferred from homology"/>
<dbReference type="Gene3D" id="3.40.50.300">
    <property type="entry name" value="P-loop containing nucleotide triphosphate hydrolases"/>
    <property type="match status" value="1"/>
</dbReference>
<dbReference type="InterPro" id="IPR051921">
    <property type="entry name" value="ABC_osmolyte_uptake_ATP-bind"/>
</dbReference>
<dbReference type="CDD" id="cd03294">
    <property type="entry name" value="ABC_Pro_Gly_Betaine"/>
    <property type="match status" value="1"/>
</dbReference>
<dbReference type="Pfam" id="PF00571">
    <property type="entry name" value="CBS"/>
    <property type="match status" value="1"/>
</dbReference>
<keyword evidence="2 8" id="KW-0813">Transport</keyword>
<dbReference type="PROSITE" id="PS50893">
    <property type="entry name" value="ABC_TRANSPORTER_2"/>
    <property type="match status" value="1"/>
</dbReference>
<evidence type="ECO:0000256" key="5">
    <source>
        <dbReference type="ARBA" id="ARBA00022970"/>
    </source>
</evidence>
<keyword evidence="5" id="KW-0029">Amino-acid transport</keyword>
<dbReference type="Pfam" id="PF00005">
    <property type="entry name" value="ABC_tran"/>
    <property type="match status" value="1"/>
</dbReference>
<feature type="region of interest" description="Disordered" evidence="9">
    <location>
        <begin position="383"/>
        <end position="415"/>
    </location>
</feature>
<dbReference type="InterPro" id="IPR005892">
    <property type="entry name" value="Gly-betaine_transp_ATP-bd"/>
</dbReference>
<keyword evidence="8" id="KW-1003">Cell membrane</keyword>
<protein>
    <recommendedName>
        <fullName evidence="8">Quaternary amine transport ATP-binding protein</fullName>
        <ecNumber evidence="8">7.6.2.9</ecNumber>
    </recommendedName>
</protein>
<keyword evidence="3 8" id="KW-0547">Nucleotide-binding</keyword>
<dbReference type="InterPro" id="IPR003593">
    <property type="entry name" value="AAA+_ATPase"/>
</dbReference>
<evidence type="ECO:0000256" key="9">
    <source>
        <dbReference type="SAM" id="MobiDB-lite"/>
    </source>
</evidence>
<comment type="subcellular location">
    <subcellularLocation>
        <location evidence="8">Cell inner membrane</location>
        <topology evidence="8">Peripheral membrane protein</topology>
    </subcellularLocation>
</comment>
<feature type="compositionally biased region" description="Basic and acidic residues" evidence="9">
    <location>
        <begin position="401"/>
        <end position="415"/>
    </location>
</feature>
<comment type="caution">
    <text evidence="11">The sequence shown here is derived from an EMBL/GenBank/DDBJ whole genome shotgun (WGS) entry which is preliminary data.</text>
</comment>
<dbReference type="Gene3D" id="3.10.580.10">
    <property type="entry name" value="CBS-domain"/>
    <property type="match status" value="1"/>
</dbReference>
<dbReference type="SMART" id="SM00382">
    <property type="entry name" value="AAA"/>
    <property type="match status" value="1"/>
</dbReference>
<name>A0A4R3P1P6_9HYPH</name>
<dbReference type="PANTHER" id="PTHR43869:SF1">
    <property type="entry name" value="GLYCINE BETAINE_PROLINE BETAINE TRANSPORT SYSTEM ATP-BINDING PROTEIN PROV"/>
    <property type="match status" value="1"/>
</dbReference>
<evidence type="ECO:0000256" key="8">
    <source>
        <dbReference type="RuleBase" id="RU369116"/>
    </source>
</evidence>
<dbReference type="FunFam" id="3.40.50.300:FF:000201">
    <property type="entry name" value="Glycine betaine/L-proline ABC transporter ATP-binding protein"/>
    <property type="match status" value="1"/>
</dbReference>
<dbReference type="GO" id="GO:0006865">
    <property type="term" value="P:amino acid transport"/>
    <property type="evidence" value="ECO:0007669"/>
    <property type="project" value="UniProtKB-UniRule"/>
</dbReference>